<sequence>MDAMSETRTAPPLLTGLKRGLLHRCPNCGDGRLYMRYLKVDPECEACGHELARYPADDGPAYFTILLIGHLFVAPLLFFPWIWEAPPMLVAPLTLIPLAVLTLLLLPRVKGGVIGALWAIRLRKAEDTPS</sequence>
<proteinExistence type="predicted"/>
<dbReference type="Pfam" id="PF06170">
    <property type="entry name" value="DUF983"/>
    <property type="match status" value="1"/>
</dbReference>
<keyword evidence="1" id="KW-1133">Transmembrane helix</keyword>
<accession>A0ABM6TJE8</accession>
<evidence type="ECO:0000256" key="1">
    <source>
        <dbReference type="SAM" id="Phobius"/>
    </source>
</evidence>
<keyword evidence="3" id="KW-1185">Reference proteome</keyword>
<keyword evidence="1" id="KW-0812">Transmembrane</keyword>
<organism evidence="2 3">
    <name type="scientific">Caulobacter segnis</name>
    <dbReference type="NCBI Taxonomy" id="88688"/>
    <lineage>
        <taxon>Bacteria</taxon>
        <taxon>Pseudomonadati</taxon>
        <taxon>Pseudomonadota</taxon>
        <taxon>Alphaproteobacteria</taxon>
        <taxon>Caulobacterales</taxon>
        <taxon>Caulobacteraceae</taxon>
        <taxon>Caulobacter</taxon>
    </lineage>
</organism>
<dbReference type="Proteomes" id="UP000240527">
    <property type="component" value="Chromosome"/>
</dbReference>
<dbReference type="InterPro" id="IPR009325">
    <property type="entry name" value="DUF983"/>
</dbReference>
<protein>
    <submittedName>
        <fullName evidence="2">DUF983 domain-containing protein</fullName>
    </submittedName>
</protein>
<name>A0ABM6TJE8_9CAUL</name>
<dbReference type="RefSeq" id="WP_013080336.1">
    <property type="nucleotide sequence ID" value="NZ_CP027850.1"/>
</dbReference>
<keyword evidence="1" id="KW-0472">Membrane</keyword>
<gene>
    <name evidence="2" type="ORF">B7G68_16660</name>
</gene>
<evidence type="ECO:0000313" key="2">
    <source>
        <dbReference type="EMBL" id="AVQ03334.1"/>
    </source>
</evidence>
<reference evidence="2 3" key="1">
    <citation type="journal article" date="2015" name="Biotechnol. Bioeng.">
        <title>Genome sequence and phenotypic characterization of Caulobacter segnis.</title>
        <authorList>
            <person name="Patel S."/>
            <person name="Fletcher B."/>
            <person name="Scott D.C."/>
            <person name="Ely B."/>
        </authorList>
    </citation>
    <scope>NUCLEOTIDE SEQUENCE [LARGE SCALE GENOMIC DNA]</scope>
    <source>
        <strain evidence="2 3">TK0059</strain>
    </source>
</reference>
<evidence type="ECO:0000313" key="3">
    <source>
        <dbReference type="Proteomes" id="UP000240527"/>
    </source>
</evidence>
<dbReference type="EMBL" id="CP027850">
    <property type="protein sequence ID" value="AVQ03334.1"/>
    <property type="molecule type" value="Genomic_DNA"/>
</dbReference>
<feature type="transmembrane region" description="Helical" evidence="1">
    <location>
        <begin position="61"/>
        <end position="83"/>
    </location>
</feature>